<organism evidence="2 3">
    <name type="scientific">Amedibacterium intestinale</name>
    <dbReference type="NCBI Taxonomy" id="2583452"/>
    <lineage>
        <taxon>Bacteria</taxon>
        <taxon>Bacillati</taxon>
        <taxon>Bacillota</taxon>
        <taxon>Erysipelotrichia</taxon>
        <taxon>Erysipelotrichales</taxon>
        <taxon>Erysipelotrichaceae</taxon>
        <taxon>Amedibacterium</taxon>
    </lineage>
</organism>
<dbReference type="RefSeq" id="WP_163051280.1">
    <property type="nucleotide sequence ID" value="NZ_AP019695.1"/>
</dbReference>
<proteinExistence type="predicted"/>
<dbReference type="Proteomes" id="UP000464754">
    <property type="component" value="Chromosome"/>
</dbReference>
<sequence>MKDRIEETRKKLGITEIVDSEEELASLGEPDEVIIVNEEEGEADESQQDEGTVEKAVS</sequence>
<dbReference type="AlphaFoldDB" id="A0A6N4TGR7"/>
<dbReference type="KEGG" id="aarg:Aargi30884_01850"/>
<name>A0A6N4TGR7_9FIRM</name>
<evidence type="ECO:0000256" key="1">
    <source>
        <dbReference type="SAM" id="MobiDB-lite"/>
    </source>
</evidence>
<gene>
    <name evidence="2" type="ORF">Aargi30884_01850</name>
</gene>
<accession>A0A6N4TGR7</accession>
<keyword evidence="3" id="KW-1185">Reference proteome</keyword>
<feature type="compositionally biased region" description="Acidic residues" evidence="1">
    <location>
        <begin position="38"/>
        <end position="48"/>
    </location>
</feature>
<evidence type="ECO:0000313" key="2">
    <source>
        <dbReference type="EMBL" id="BBK21282.1"/>
    </source>
</evidence>
<protein>
    <submittedName>
        <fullName evidence="2">Uncharacterized protein</fullName>
    </submittedName>
</protein>
<evidence type="ECO:0000313" key="3">
    <source>
        <dbReference type="Proteomes" id="UP000464754"/>
    </source>
</evidence>
<feature type="region of interest" description="Disordered" evidence="1">
    <location>
        <begin position="38"/>
        <end position="58"/>
    </location>
</feature>
<dbReference type="EMBL" id="AP019695">
    <property type="protein sequence ID" value="BBK21282.1"/>
    <property type="molecule type" value="Genomic_DNA"/>
</dbReference>
<reference evidence="3" key="1">
    <citation type="submission" date="2019-05" db="EMBL/GenBank/DDBJ databases">
        <title>Complete genome sequencing of Absiella argi strain JCM 30884.</title>
        <authorList>
            <person name="Sakamoto M."/>
            <person name="Murakami T."/>
            <person name="Mori H."/>
        </authorList>
    </citation>
    <scope>NUCLEOTIDE SEQUENCE [LARGE SCALE GENOMIC DNA]</scope>
    <source>
        <strain evidence="3">JCM 30884</strain>
    </source>
</reference>